<feature type="region of interest" description="Disordered" evidence="2">
    <location>
        <begin position="673"/>
        <end position="767"/>
    </location>
</feature>
<keyword evidence="1" id="KW-0175">Coiled coil</keyword>
<dbReference type="AlphaFoldDB" id="A0A0P5ZFH1"/>
<dbReference type="SUPFAM" id="SSF57997">
    <property type="entry name" value="Tropomyosin"/>
    <property type="match status" value="1"/>
</dbReference>
<gene>
    <name evidence="3" type="ORF">APZ42_014237</name>
</gene>
<reference evidence="3 4" key="1">
    <citation type="submission" date="2016-03" db="EMBL/GenBank/DDBJ databases">
        <title>EvidentialGene: Evidence-directed Construction of Genes on Genomes.</title>
        <authorList>
            <person name="Gilbert D.G."/>
            <person name="Choi J.-H."/>
            <person name="Mockaitis K."/>
            <person name="Colbourne J."/>
            <person name="Pfrender M."/>
        </authorList>
    </citation>
    <scope>NUCLEOTIDE SEQUENCE [LARGE SCALE GENOMIC DNA]</scope>
    <source>
        <strain evidence="3 4">Xinb3</strain>
        <tissue evidence="3">Complete organism</tissue>
    </source>
</reference>
<comment type="caution">
    <text evidence="3">The sequence shown here is derived from an EMBL/GenBank/DDBJ whole genome shotgun (WGS) entry which is preliminary data.</text>
</comment>
<dbReference type="Proteomes" id="UP000076858">
    <property type="component" value="Unassembled WGS sequence"/>
</dbReference>
<dbReference type="STRING" id="35525.A0A0P5ZFH1"/>
<evidence type="ECO:0000313" key="4">
    <source>
        <dbReference type="Proteomes" id="UP000076858"/>
    </source>
</evidence>
<sequence length="767" mass="87572">MSQRGSSQNFLFRYAPLRLRGMNDQPTINSRANISGSQMPFPQRLSRPPANPSIDETTTTVFEVNDSGPCDLLNSSLDNITNFCQRQELRNRDIQAQLELATAEIRNLKARLDTSAGEIEQLQHVNQKLRNSHQHVEKELQKVDQLYAEVKNIFADTALIIEDTRKDKETWLSNFENLQKIHYERKEKQLRNEFKRSIDEKDAKIDAMRCEAEQLIIQFQDTSELRAEIANSIEHIKQLNSINDTKEKELNLIRDNLASMQQAVSTYEDIKHSLNILTKDRAALQDRYSLLEKKYNSTSETLVDCTSHKDRLEKTLDGLNKQLEEERKKKCQKISETQELVQQLTTCQEILDEKTTKTDDLAKELTILVERYRDLEKKARGLEETVVGHENSLRVIAELEKEISELKCHLATKCTEIQCKEKKLEETECVLNELKLKSLNLDKLAIFEDKNHELQLELNKKEVELEAALSCQQESQRLKTDLDKEIAELKCQLTAKSIELQYKEKRLEELEKALDDVTLKSLNPAQAESDRIEGDLFKQRAKNEIETLKTALNLKSLELENVNDEYEEAQKMMASAERKIADLELTVSILERKLETEREQASFTPQPCGLPDDTEPRALRPILKQPSSSVYTDLASQNSGESTTGSTDNKETLNLLQKANAFAKAAELKRRDGGSSACVIKIPPSPSSSWLNPSEKRRKLDKGDGIRASSIKMDLRDSVTESPVLRSRSDRPTSRFLARSHPSSGLPQSMEPPAAEDSDDYDNETVQ</sequence>
<feature type="compositionally biased region" description="Acidic residues" evidence="2">
    <location>
        <begin position="754"/>
        <end position="767"/>
    </location>
</feature>
<proteinExistence type="predicted"/>
<dbReference type="OrthoDB" id="6352154at2759"/>
<feature type="coiled-coil region" evidence="1">
    <location>
        <begin position="84"/>
        <end position="146"/>
    </location>
</feature>
<evidence type="ECO:0000256" key="2">
    <source>
        <dbReference type="SAM" id="MobiDB-lite"/>
    </source>
</evidence>
<name>A0A0P5ZFH1_9CRUS</name>
<protein>
    <submittedName>
        <fullName evidence="3">Uncharacterized protein</fullName>
    </submittedName>
</protein>
<feature type="region of interest" description="Disordered" evidence="2">
    <location>
        <begin position="596"/>
        <end position="650"/>
    </location>
</feature>
<keyword evidence="4" id="KW-1185">Reference proteome</keyword>
<organism evidence="3 4">
    <name type="scientific">Daphnia magna</name>
    <dbReference type="NCBI Taxonomy" id="35525"/>
    <lineage>
        <taxon>Eukaryota</taxon>
        <taxon>Metazoa</taxon>
        <taxon>Ecdysozoa</taxon>
        <taxon>Arthropoda</taxon>
        <taxon>Crustacea</taxon>
        <taxon>Branchiopoda</taxon>
        <taxon>Diplostraca</taxon>
        <taxon>Cladocera</taxon>
        <taxon>Anomopoda</taxon>
        <taxon>Daphniidae</taxon>
        <taxon>Daphnia</taxon>
    </lineage>
</organism>
<accession>A0A0P5ZFH1</accession>
<dbReference type="EMBL" id="LRGB01000389">
    <property type="protein sequence ID" value="KZS19369.1"/>
    <property type="molecule type" value="Genomic_DNA"/>
</dbReference>
<evidence type="ECO:0000256" key="1">
    <source>
        <dbReference type="SAM" id="Coils"/>
    </source>
</evidence>
<evidence type="ECO:0000313" key="3">
    <source>
        <dbReference type="EMBL" id="KZS19369.1"/>
    </source>
</evidence>
<feature type="compositionally biased region" description="Polar residues" evidence="2">
    <location>
        <begin position="625"/>
        <end position="650"/>
    </location>
</feature>